<keyword evidence="6" id="KW-1185">Reference proteome</keyword>
<evidence type="ECO:0000256" key="3">
    <source>
        <dbReference type="ARBA" id="ARBA00023163"/>
    </source>
</evidence>
<dbReference type="Gene3D" id="1.10.10.10">
    <property type="entry name" value="Winged helix-like DNA-binding domain superfamily/Winged helix DNA-binding domain"/>
    <property type="match status" value="1"/>
</dbReference>
<keyword evidence="2" id="KW-0238">DNA-binding</keyword>
<dbReference type="SUPFAM" id="SSF46785">
    <property type="entry name" value="Winged helix' DNA-binding domain"/>
    <property type="match status" value="1"/>
</dbReference>
<dbReference type="InterPro" id="IPR036390">
    <property type="entry name" value="WH_DNA-bd_sf"/>
</dbReference>
<dbReference type="InterPro" id="IPR051081">
    <property type="entry name" value="HTH_MetalResp_TranReg"/>
</dbReference>
<dbReference type="NCBIfam" id="NF033788">
    <property type="entry name" value="HTH_metalloreg"/>
    <property type="match status" value="1"/>
</dbReference>
<sequence>MAPSAPQLSDPASIARRAKVFKALSDPCRVRIVEMLMKKKEMCGMELAEALGVSVALLSHHGKVLEAAGIISKRKEGPHAFCFLNRELLAETFRGFVE</sequence>
<evidence type="ECO:0000259" key="4">
    <source>
        <dbReference type="PROSITE" id="PS50987"/>
    </source>
</evidence>
<dbReference type="InterPro" id="IPR011991">
    <property type="entry name" value="ArsR-like_HTH"/>
</dbReference>
<dbReference type="PANTHER" id="PTHR33154:SF33">
    <property type="entry name" value="TRANSCRIPTIONAL REPRESSOR SDPR"/>
    <property type="match status" value="1"/>
</dbReference>
<dbReference type="Pfam" id="PF01022">
    <property type="entry name" value="HTH_5"/>
    <property type="match status" value="1"/>
</dbReference>
<protein>
    <submittedName>
        <fullName evidence="5">Helix-turn-helix transcriptional regulator</fullName>
    </submittedName>
</protein>
<keyword evidence="1" id="KW-0805">Transcription regulation</keyword>
<dbReference type="PANTHER" id="PTHR33154">
    <property type="entry name" value="TRANSCRIPTIONAL REGULATOR, ARSR FAMILY"/>
    <property type="match status" value="1"/>
</dbReference>
<evidence type="ECO:0000256" key="1">
    <source>
        <dbReference type="ARBA" id="ARBA00023015"/>
    </source>
</evidence>
<evidence type="ECO:0000256" key="2">
    <source>
        <dbReference type="ARBA" id="ARBA00023125"/>
    </source>
</evidence>
<evidence type="ECO:0000313" key="5">
    <source>
        <dbReference type="EMBL" id="QSQ18885.1"/>
    </source>
</evidence>
<dbReference type="RefSeq" id="WP_206720473.1">
    <property type="nucleotide sequence ID" value="NZ_CP071090.1"/>
</dbReference>
<keyword evidence="3" id="KW-0804">Transcription</keyword>
<name>A0ABX7NJ43_9BACT</name>
<dbReference type="InterPro" id="IPR036388">
    <property type="entry name" value="WH-like_DNA-bd_sf"/>
</dbReference>
<evidence type="ECO:0000313" key="6">
    <source>
        <dbReference type="Proteomes" id="UP000662747"/>
    </source>
</evidence>
<proteinExistence type="predicted"/>
<dbReference type="SMART" id="SM00418">
    <property type="entry name" value="HTH_ARSR"/>
    <property type="match status" value="1"/>
</dbReference>
<dbReference type="CDD" id="cd00090">
    <property type="entry name" value="HTH_ARSR"/>
    <property type="match status" value="1"/>
</dbReference>
<accession>A0ABX7NJ43</accession>
<dbReference type="InterPro" id="IPR001845">
    <property type="entry name" value="HTH_ArsR_DNA-bd_dom"/>
</dbReference>
<gene>
    <name evidence="5" type="ORF">JY651_26380</name>
</gene>
<reference evidence="5 6" key="1">
    <citation type="submission" date="2021-02" db="EMBL/GenBank/DDBJ databases">
        <title>De Novo genome assembly of isolated myxobacteria.</title>
        <authorList>
            <person name="Stevens D.C."/>
        </authorList>
    </citation>
    <scope>NUCLEOTIDE SEQUENCE [LARGE SCALE GENOMIC DNA]</scope>
    <source>
        <strain evidence="6">SCPEA02</strain>
    </source>
</reference>
<dbReference type="PROSITE" id="PS50987">
    <property type="entry name" value="HTH_ARSR_2"/>
    <property type="match status" value="1"/>
</dbReference>
<feature type="domain" description="HTH arsR-type" evidence="4">
    <location>
        <begin position="9"/>
        <end position="98"/>
    </location>
</feature>
<organism evidence="5 6">
    <name type="scientific">Pyxidicoccus parkwayensis</name>
    <dbReference type="NCBI Taxonomy" id="2813578"/>
    <lineage>
        <taxon>Bacteria</taxon>
        <taxon>Pseudomonadati</taxon>
        <taxon>Myxococcota</taxon>
        <taxon>Myxococcia</taxon>
        <taxon>Myxococcales</taxon>
        <taxon>Cystobacterineae</taxon>
        <taxon>Myxococcaceae</taxon>
        <taxon>Pyxidicoccus</taxon>
    </lineage>
</organism>
<dbReference type="EMBL" id="CP071090">
    <property type="protein sequence ID" value="QSQ18885.1"/>
    <property type="molecule type" value="Genomic_DNA"/>
</dbReference>
<dbReference type="PRINTS" id="PR00778">
    <property type="entry name" value="HTHARSR"/>
</dbReference>
<dbReference type="Proteomes" id="UP000662747">
    <property type="component" value="Chromosome"/>
</dbReference>